<dbReference type="KEGG" id="dmm:dnm_035820"/>
<name>A0A975BLE5_9BACT</name>
<evidence type="ECO:0000313" key="1">
    <source>
        <dbReference type="EMBL" id="QTA87548.1"/>
    </source>
</evidence>
<keyword evidence="2" id="KW-1185">Reference proteome</keyword>
<dbReference type="Proteomes" id="UP000663722">
    <property type="component" value="Chromosome"/>
</dbReference>
<accession>A0A975BLE5</accession>
<evidence type="ECO:0000313" key="2">
    <source>
        <dbReference type="Proteomes" id="UP000663722"/>
    </source>
</evidence>
<proteinExistence type="predicted"/>
<gene>
    <name evidence="1" type="ORF">dnm_035820</name>
</gene>
<dbReference type="EMBL" id="CP061800">
    <property type="protein sequence ID" value="QTA87548.1"/>
    <property type="molecule type" value="Genomic_DNA"/>
</dbReference>
<organism evidence="1 2">
    <name type="scientific">Desulfonema magnum</name>
    <dbReference type="NCBI Taxonomy" id="45655"/>
    <lineage>
        <taxon>Bacteria</taxon>
        <taxon>Pseudomonadati</taxon>
        <taxon>Thermodesulfobacteriota</taxon>
        <taxon>Desulfobacteria</taxon>
        <taxon>Desulfobacterales</taxon>
        <taxon>Desulfococcaceae</taxon>
        <taxon>Desulfonema</taxon>
    </lineage>
</organism>
<reference evidence="1" key="1">
    <citation type="journal article" date="2021" name="Microb. Physiol.">
        <title>Proteogenomic Insights into the Physiology of Marine, Sulfate-Reducing, Filamentous Desulfonema limicola and Desulfonema magnum.</title>
        <authorList>
            <person name="Schnaars V."/>
            <person name="Wohlbrand L."/>
            <person name="Scheve S."/>
            <person name="Hinrichs C."/>
            <person name="Reinhardt R."/>
            <person name="Rabus R."/>
        </authorList>
    </citation>
    <scope>NUCLEOTIDE SEQUENCE</scope>
    <source>
        <strain evidence="1">4be13</strain>
    </source>
</reference>
<protein>
    <submittedName>
        <fullName evidence="1">Uncharacterized protein</fullName>
    </submittedName>
</protein>
<dbReference type="RefSeq" id="WP_207682695.1">
    <property type="nucleotide sequence ID" value="NZ_CP061800.1"/>
</dbReference>
<sequence>MGSNPVLEHHPSIISHTWEDILCLSKIRKNTKTDYERKLLFKYIVVELRSIVEQLEKLQGIIFTIIKGEPKNKVPKGYISEPEAEEIKSLFKKYHITKKDVEKDIIEIRNNIGAHRGNQPWVNIMELWDKLEPETFKPLLIVIPELFEAITKLDIYDWTRIPEEGSIEICCSGLNWP</sequence>
<dbReference type="AlphaFoldDB" id="A0A975BLE5"/>